<evidence type="ECO:0000313" key="1">
    <source>
        <dbReference type="EMBL" id="CCI12592.1"/>
    </source>
</evidence>
<name>I4GS18_MICAE</name>
<comment type="caution">
    <text evidence="1">The sequence shown here is derived from an EMBL/GenBank/DDBJ whole genome shotgun (WGS) entry which is preliminary data.</text>
</comment>
<organism evidence="1 2">
    <name type="scientific">Microcystis aeruginosa PCC 9806</name>
    <dbReference type="NCBI Taxonomy" id="1160282"/>
    <lineage>
        <taxon>Bacteria</taxon>
        <taxon>Bacillati</taxon>
        <taxon>Cyanobacteriota</taxon>
        <taxon>Cyanophyceae</taxon>
        <taxon>Oscillatoriophycideae</taxon>
        <taxon>Chroococcales</taxon>
        <taxon>Microcystaceae</taxon>
        <taxon>Microcystis</taxon>
    </lineage>
</organism>
<dbReference type="EMBL" id="CAIL01000051">
    <property type="protein sequence ID" value="CCI12592.1"/>
    <property type="molecule type" value="Genomic_DNA"/>
</dbReference>
<evidence type="ECO:0000313" key="2">
    <source>
        <dbReference type="Proteomes" id="UP000003273"/>
    </source>
</evidence>
<accession>I4GS18</accession>
<sequence>MSVGFSFASVQELMMINVQYFCIKIKLISIAFKRLPCNCD</sequence>
<gene>
    <name evidence="1" type="ORF">MICAE_1440009</name>
</gene>
<dbReference type="Proteomes" id="UP000003273">
    <property type="component" value="Unassembled WGS sequence"/>
</dbReference>
<reference evidence="1 2" key="1">
    <citation type="submission" date="2012-04" db="EMBL/GenBank/DDBJ databases">
        <authorList>
            <person name="Genoscope - CEA"/>
        </authorList>
    </citation>
    <scope>NUCLEOTIDE SEQUENCE [LARGE SCALE GENOMIC DNA]</scope>
    <source>
        <strain evidence="1 2">9806</strain>
    </source>
</reference>
<dbReference type="HOGENOM" id="CLU_3292428_0_0_3"/>
<proteinExistence type="predicted"/>
<dbReference type="AlphaFoldDB" id="I4GS18"/>
<protein>
    <submittedName>
        <fullName evidence="1">Uncharacterized protein</fullName>
    </submittedName>
</protein>